<reference evidence="1" key="1">
    <citation type="submission" date="2024-05" db="EMBL/GenBank/DDBJ databases">
        <title>Isolation and characterization of Sporomusa carbonis sp. nov., a carboxydotrophic hydrogenogen in the genus of Sporomusa isolated from a charcoal burning pile.</title>
        <authorList>
            <person name="Boeer T."/>
            <person name="Rosenbaum F."/>
            <person name="Eysell L."/>
            <person name="Mueller V."/>
            <person name="Daniel R."/>
            <person name="Poehlein A."/>
        </authorList>
    </citation>
    <scope>NUCLEOTIDE SEQUENCE [LARGE SCALE GENOMIC DNA]</scope>
    <source>
        <strain evidence="1">DSM 10669</strain>
    </source>
</reference>
<organism evidence="1 2">
    <name type="scientific">Sporomusa silvacetica DSM 10669</name>
    <dbReference type="NCBI Taxonomy" id="1123289"/>
    <lineage>
        <taxon>Bacteria</taxon>
        <taxon>Bacillati</taxon>
        <taxon>Bacillota</taxon>
        <taxon>Negativicutes</taxon>
        <taxon>Selenomonadales</taxon>
        <taxon>Sporomusaceae</taxon>
        <taxon>Sporomusa</taxon>
    </lineage>
</organism>
<keyword evidence="2" id="KW-1185">Reference proteome</keyword>
<evidence type="ECO:0000313" key="1">
    <source>
        <dbReference type="EMBL" id="XFO66316.1"/>
    </source>
</evidence>
<name>A0ABZ3IL21_9FIRM</name>
<sequence length="43" mass="4886">MEDANKIDFSMSDEEFQKLLDELASIIMEIDEVDSTINCPMCA</sequence>
<accession>A0ABZ3IL21</accession>
<dbReference type="RefSeq" id="WP_281253618.1">
    <property type="nucleotide sequence ID" value="NZ_CP155573.1"/>
</dbReference>
<proteinExistence type="predicted"/>
<gene>
    <name evidence="1" type="ORF">SPSIL_024660</name>
</gene>
<evidence type="ECO:0000313" key="2">
    <source>
        <dbReference type="Proteomes" id="UP000216752"/>
    </source>
</evidence>
<dbReference type="Proteomes" id="UP000216752">
    <property type="component" value="Chromosome"/>
</dbReference>
<protein>
    <submittedName>
        <fullName evidence="1">Uncharacterized protein</fullName>
    </submittedName>
</protein>
<dbReference type="EMBL" id="CP155573">
    <property type="protein sequence ID" value="XFO66316.1"/>
    <property type="molecule type" value="Genomic_DNA"/>
</dbReference>